<dbReference type="SMART" id="SM00651">
    <property type="entry name" value="Sm"/>
    <property type="match status" value="1"/>
</dbReference>
<evidence type="ECO:0000259" key="10">
    <source>
        <dbReference type="PROSITE" id="PS52002"/>
    </source>
</evidence>
<feature type="region of interest" description="Disordered" evidence="9">
    <location>
        <begin position="1"/>
        <end position="32"/>
    </location>
</feature>
<feature type="domain" description="Sm" evidence="10">
    <location>
        <begin position="30"/>
        <end position="110"/>
    </location>
</feature>
<dbReference type="GeneID" id="30980282"/>
<dbReference type="Gene3D" id="2.30.30.100">
    <property type="match status" value="1"/>
</dbReference>
<dbReference type="GO" id="GO:0005688">
    <property type="term" value="C:U6 snRNP"/>
    <property type="evidence" value="ECO:0007669"/>
    <property type="project" value="EnsemblFungi"/>
</dbReference>
<keyword evidence="4" id="KW-0747">Spliceosome</keyword>
<evidence type="ECO:0000256" key="1">
    <source>
        <dbReference type="ARBA" id="ARBA00004123"/>
    </source>
</evidence>
<evidence type="ECO:0000256" key="6">
    <source>
        <dbReference type="ARBA" id="ARBA00023187"/>
    </source>
</evidence>
<evidence type="ECO:0000313" key="12">
    <source>
        <dbReference type="Proteomes" id="UP000094285"/>
    </source>
</evidence>
<dbReference type="RefSeq" id="XP_020064282.1">
    <property type="nucleotide sequence ID" value="XM_020206145.1"/>
</dbReference>
<dbReference type="GO" id="GO:0030620">
    <property type="term" value="F:U2 snRNA binding"/>
    <property type="evidence" value="ECO:0007669"/>
    <property type="project" value="EnsemblFungi"/>
</dbReference>
<dbReference type="GO" id="GO:1990726">
    <property type="term" value="C:Lsm1-7-Pat1 complex"/>
    <property type="evidence" value="ECO:0007669"/>
    <property type="project" value="EnsemblFungi"/>
</dbReference>
<dbReference type="GO" id="GO:0008033">
    <property type="term" value="P:tRNA processing"/>
    <property type="evidence" value="ECO:0007669"/>
    <property type="project" value="EnsemblFungi"/>
</dbReference>
<evidence type="ECO:0000256" key="5">
    <source>
        <dbReference type="ARBA" id="ARBA00022884"/>
    </source>
</evidence>
<dbReference type="GO" id="GO:0071013">
    <property type="term" value="C:catalytic step 2 spliceosome"/>
    <property type="evidence" value="ECO:0007669"/>
    <property type="project" value="TreeGrafter"/>
</dbReference>
<dbReference type="OrthoDB" id="274944at2759"/>
<dbReference type="InterPro" id="IPR047575">
    <property type="entry name" value="Sm"/>
</dbReference>
<keyword evidence="7" id="KW-0539">Nucleus</keyword>
<evidence type="ECO:0000256" key="3">
    <source>
        <dbReference type="ARBA" id="ARBA00022664"/>
    </source>
</evidence>
<accession>A0A1E4SI65</accession>
<proteinExistence type="inferred from homology"/>
<reference evidence="12" key="1">
    <citation type="submission" date="2016-05" db="EMBL/GenBank/DDBJ databases">
        <title>Comparative genomics of biotechnologically important yeasts.</title>
        <authorList>
            <consortium name="DOE Joint Genome Institute"/>
            <person name="Riley R."/>
            <person name="Haridas S."/>
            <person name="Wolfe K.H."/>
            <person name="Lopes M.R."/>
            <person name="Hittinger C.T."/>
            <person name="Goker M."/>
            <person name="Salamov A."/>
            <person name="Wisecaver J."/>
            <person name="Long T.M."/>
            <person name="Aerts A.L."/>
            <person name="Barry K."/>
            <person name="Choi C."/>
            <person name="Clum A."/>
            <person name="Coughlan A.Y."/>
            <person name="Deshpande S."/>
            <person name="Douglass A.P."/>
            <person name="Hanson S.J."/>
            <person name="Klenk H.-P."/>
            <person name="Labutti K."/>
            <person name="Lapidus A."/>
            <person name="Lindquist E."/>
            <person name="Lipzen A."/>
            <person name="Meier-Kolthoff J.P."/>
            <person name="Ohm R.A."/>
            <person name="Otillar R.P."/>
            <person name="Pangilinan J."/>
            <person name="Peng Y."/>
            <person name="Rokas A."/>
            <person name="Rosa C.A."/>
            <person name="Scheuner C."/>
            <person name="Sibirny A.A."/>
            <person name="Slot J.C."/>
            <person name="Stielow J.B."/>
            <person name="Sun H."/>
            <person name="Kurtzman C.P."/>
            <person name="Blackwell M."/>
            <person name="Grigoriev I.V."/>
            <person name="Jeffries T.W."/>
        </authorList>
    </citation>
    <scope>NUCLEOTIDE SEQUENCE [LARGE SCALE GENOMIC DNA]</scope>
    <source>
        <strain evidence="12">NRRL Y-17324</strain>
    </source>
</reference>
<dbReference type="STRING" id="984487.A0A1E4SI65"/>
<evidence type="ECO:0000256" key="4">
    <source>
        <dbReference type="ARBA" id="ARBA00022728"/>
    </source>
</evidence>
<evidence type="ECO:0000256" key="7">
    <source>
        <dbReference type="ARBA" id="ARBA00023242"/>
    </source>
</evidence>
<evidence type="ECO:0000256" key="2">
    <source>
        <dbReference type="ARBA" id="ARBA00006850"/>
    </source>
</evidence>
<keyword evidence="5" id="KW-0694">RNA-binding</keyword>
<dbReference type="InterPro" id="IPR001163">
    <property type="entry name" value="Sm_dom_euk/arc"/>
</dbReference>
<organism evidence="11 12">
    <name type="scientific">Suhomyces tanzawaensis NRRL Y-17324</name>
    <dbReference type="NCBI Taxonomy" id="984487"/>
    <lineage>
        <taxon>Eukaryota</taxon>
        <taxon>Fungi</taxon>
        <taxon>Dikarya</taxon>
        <taxon>Ascomycota</taxon>
        <taxon>Saccharomycotina</taxon>
        <taxon>Pichiomycetes</taxon>
        <taxon>Debaryomycetaceae</taxon>
        <taxon>Suhomyces</taxon>
    </lineage>
</organism>
<dbReference type="EMBL" id="KV453912">
    <property type="protein sequence ID" value="ODV79160.1"/>
    <property type="molecule type" value="Genomic_DNA"/>
</dbReference>
<dbReference type="CDD" id="cd01729">
    <property type="entry name" value="LSm7"/>
    <property type="match status" value="1"/>
</dbReference>
<dbReference type="GO" id="GO:0046540">
    <property type="term" value="C:U4/U6 x U5 tri-snRNP complex"/>
    <property type="evidence" value="ECO:0007669"/>
    <property type="project" value="EnsemblFungi"/>
</dbReference>
<keyword evidence="3" id="KW-0507">mRNA processing</keyword>
<dbReference type="GO" id="GO:0000290">
    <property type="term" value="P:deadenylation-dependent decapping of nuclear-transcribed mRNA"/>
    <property type="evidence" value="ECO:0007669"/>
    <property type="project" value="EnsemblFungi"/>
</dbReference>
<dbReference type="PIRSF" id="PIRSF037188">
    <property type="entry name" value="U6_snRNA_Lsm7"/>
    <property type="match status" value="1"/>
</dbReference>
<dbReference type="FunFam" id="2.30.30.100:FF:000098">
    <property type="entry name" value="U6 snRNA-associated Sm-like protein LSm7"/>
    <property type="match status" value="1"/>
</dbReference>
<sequence length="123" mass="13927">MSDNRQHNRRRYNNNNSSGGATKQEGPKRDAILDLNKYKDQRIRVKFIGGRQIVGVLKGFDQLMNLVLEDVQENIRDPEDDSVFTDATRDLGLVVVRCTSLLTISPLDGSEIIDNPFVPPQEE</sequence>
<dbReference type="AlphaFoldDB" id="A0A1E4SI65"/>
<name>A0A1E4SI65_9ASCO</name>
<evidence type="ECO:0000313" key="11">
    <source>
        <dbReference type="EMBL" id="ODV79160.1"/>
    </source>
</evidence>
<dbReference type="PROSITE" id="PS52002">
    <property type="entry name" value="SM"/>
    <property type="match status" value="1"/>
</dbReference>
<dbReference type="PANTHER" id="PTHR10553:SF5">
    <property type="entry name" value="U6 SNRNA-ASSOCIATED SM-LIKE PROTEIN LSM7"/>
    <property type="match status" value="1"/>
</dbReference>
<comment type="subcellular location">
    <subcellularLocation>
        <location evidence="1">Nucleus</location>
    </subcellularLocation>
</comment>
<dbReference type="Pfam" id="PF01423">
    <property type="entry name" value="LSM"/>
    <property type="match status" value="1"/>
</dbReference>
<dbReference type="PANTHER" id="PTHR10553">
    <property type="entry name" value="SMALL NUCLEAR RIBONUCLEOPROTEIN"/>
    <property type="match status" value="1"/>
</dbReference>
<dbReference type="InterPro" id="IPR044641">
    <property type="entry name" value="Lsm7/SmG-like"/>
</dbReference>
<dbReference type="GO" id="GO:0000932">
    <property type="term" value="C:P-body"/>
    <property type="evidence" value="ECO:0007669"/>
    <property type="project" value="EnsemblFungi"/>
</dbReference>
<evidence type="ECO:0000256" key="8">
    <source>
        <dbReference type="ARBA" id="ARBA00023274"/>
    </source>
</evidence>
<dbReference type="SUPFAM" id="SSF50182">
    <property type="entry name" value="Sm-like ribonucleoproteins"/>
    <property type="match status" value="1"/>
</dbReference>
<dbReference type="Proteomes" id="UP000094285">
    <property type="component" value="Unassembled WGS sequence"/>
</dbReference>
<evidence type="ECO:0000256" key="9">
    <source>
        <dbReference type="SAM" id="MobiDB-lite"/>
    </source>
</evidence>
<gene>
    <name evidence="11" type="ORF">CANTADRAFT_100701</name>
</gene>
<comment type="similarity">
    <text evidence="2">Belongs to the snRNP Sm proteins family.</text>
</comment>
<keyword evidence="12" id="KW-1185">Reference proteome</keyword>
<dbReference type="GO" id="GO:0005682">
    <property type="term" value="C:U5 snRNP"/>
    <property type="evidence" value="ECO:0007669"/>
    <property type="project" value="EnsemblFungi"/>
</dbReference>
<dbReference type="InterPro" id="IPR017132">
    <property type="entry name" value="Lsm7"/>
</dbReference>
<dbReference type="InterPro" id="IPR010920">
    <property type="entry name" value="LSM_dom_sf"/>
</dbReference>
<dbReference type="GO" id="GO:0000398">
    <property type="term" value="P:mRNA splicing, via spliceosome"/>
    <property type="evidence" value="ECO:0007669"/>
    <property type="project" value="EnsemblFungi"/>
</dbReference>
<dbReference type="GO" id="GO:0071004">
    <property type="term" value="C:U2-type prespliceosome"/>
    <property type="evidence" value="ECO:0007669"/>
    <property type="project" value="TreeGrafter"/>
</dbReference>
<dbReference type="GO" id="GO:0005730">
    <property type="term" value="C:nucleolus"/>
    <property type="evidence" value="ECO:0007669"/>
    <property type="project" value="EnsemblFungi"/>
</dbReference>
<dbReference type="GO" id="GO:0005732">
    <property type="term" value="C:sno(s)RNA-containing ribonucleoprotein complex"/>
    <property type="evidence" value="ECO:0007669"/>
    <property type="project" value="EnsemblFungi"/>
</dbReference>
<keyword evidence="8" id="KW-0687">Ribonucleoprotein</keyword>
<dbReference type="GO" id="GO:0008266">
    <property type="term" value="F:poly(U) RNA binding"/>
    <property type="evidence" value="ECO:0007669"/>
    <property type="project" value="EnsemblFungi"/>
</dbReference>
<keyword evidence="6" id="KW-0508">mRNA splicing</keyword>
<dbReference type="GO" id="GO:0030490">
    <property type="term" value="P:maturation of SSU-rRNA"/>
    <property type="evidence" value="ECO:0007669"/>
    <property type="project" value="EnsemblFungi"/>
</dbReference>
<protein>
    <submittedName>
        <fullName evidence="11">Putative U6 snRNA-associated Sm-like protein</fullName>
    </submittedName>
</protein>